<comment type="similarity">
    <text evidence="1">Belongs to the tRNA pseudouridine synthase TruA family.</text>
</comment>
<dbReference type="OrthoDB" id="271910at2759"/>
<sequence length="572" mass="64284">MSDCQDLGACDALLFPKMSDCQDLGACGALLFPKMSDCQDLGACGALLYLKMSDCQDLRACGALLFPKMSDCKDLGACGALLFPKMSDCKDLGACGALSFLKMSDCQDLGACGALLFPKMSDCKDLGACGASLFLKMSDCQDLEMVHDIQVTAAYLKYPSSRMGRVVGIRKLGHQLMEQQTSIEMEQKYDIDVFKNTTLKYVDSFNYLLGLQRQSTTGIDETIQGRLVDFTRDVLKRDLSDPTATLSSLVSSRTDVGVHALNNTITVDFPDRKQNGQLHDLMMLQKILNMRLGKKGEEIRVHSIQQVADNFRCFSKPYRRHYIYRLGIFKDSAYASSGTPLPMIDRGFVHLLHPPFSMDKFLLAAKEMCGTNNFTSFTSVKNITEEFKNPVRTVSINIKRGAPYMVGSTEECQEKLEFWDIHIISKSFMYKQIRRMVNGLVTVACGMCSVEDLRQTLKDPTHKVKYLERSFPPWALFLNNVEYYPEDLIYPGPLPELQKEYRTLSKTLEKYLLENSDGIKDRTLDTINVPDSCRVLNNEERTNNNDINSLDQISDSDSLHCVGKALTLNEFS</sequence>
<proteinExistence type="inferred from homology"/>
<evidence type="ECO:0000259" key="4">
    <source>
        <dbReference type="Pfam" id="PF01416"/>
    </source>
</evidence>
<dbReference type="GO" id="GO:0003723">
    <property type="term" value="F:RNA binding"/>
    <property type="evidence" value="ECO:0007669"/>
    <property type="project" value="InterPro"/>
</dbReference>
<dbReference type="GO" id="GO:0009982">
    <property type="term" value="F:pseudouridine synthase activity"/>
    <property type="evidence" value="ECO:0007669"/>
    <property type="project" value="InterPro"/>
</dbReference>
<dbReference type="AlphaFoldDB" id="A0A6J8A483"/>
<protein>
    <recommendedName>
        <fullName evidence="4">Pseudouridine synthase I TruA alpha/beta domain-containing protein</fullName>
    </recommendedName>
</protein>
<organism evidence="5 6">
    <name type="scientific">Mytilus coruscus</name>
    <name type="common">Sea mussel</name>
    <dbReference type="NCBI Taxonomy" id="42192"/>
    <lineage>
        <taxon>Eukaryota</taxon>
        <taxon>Metazoa</taxon>
        <taxon>Spiralia</taxon>
        <taxon>Lophotrochozoa</taxon>
        <taxon>Mollusca</taxon>
        <taxon>Bivalvia</taxon>
        <taxon>Autobranchia</taxon>
        <taxon>Pteriomorphia</taxon>
        <taxon>Mytilida</taxon>
        <taxon>Mytiloidea</taxon>
        <taxon>Mytilidae</taxon>
        <taxon>Mytilinae</taxon>
        <taxon>Mytilus</taxon>
    </lineage>
</organism>
<reference evidence="5 6" key="1">
    <citation type="submission" date="2020-06" db="EMBL/GenBank/DDBJ databases">
        <authorList>
            <person name="Li R."/>
            <person name="Bekaert M."/>
        </authorList>
    </citation>
    <scope>NUCLEOTIDE SEQUENCE [LARGE SCALE GENOMIC DNA]</scope>
    <source>
        <strain evidence="6">wild</strain>
    </source>
</reference>
<evidence type="ECO:0000313" key="5">
    <source>
        <dbReference type="EMBL" id="CAC5361310.1"/>
    </source>
</evidence>
<dbReference type="InterPro" id="IPR020095">
    <property type="entry name" value="PsdUridine_synth_TruA_C"/>
</dbReference>
<evidence type="ECO:0000256" key="3">
    <source>
        <dbReference type="ARBA" id="ARBA00023235"/>
    </source>
</evidence>
<feature type="domain" description="Pseudouridine synthase I TruA alpha/beta" evidence="4">
    <location>
        <begin position="364"/>
        <end position="483"/>
    </location>
</feature>
<gene>
    <name evidence="5" type="ORF">MCOR_3494</name>
</gene>
<dbReference type="Pfam" id="PF01416">
    <property type="entry name" value="PseudoU_synth_1"/>
    <property type="match status" value="1"/>
</dbReference>
<evidence type="ECO:0000313" key="6">
    <source>
        <dbReference type="Proteomes" id="UP000507470"/>
    </source>
</evidence>
<keyword evidence="3" id="KW-0413">Isomerase</keyword>
<dbReference type="Proteomes" id="UP000507470">
    <property type="component" value="Unassembled WGS sequence"/>
</dbReference>
<dbReference type="SUPFAM" id="SSF55120">
    <property type="entry name" value="Pseudouridine synthase"/>
    <property type="match status" value="1"/>
</dbReference>
<dbReference type="InterPro" id="IPR020097">
    <property type="entry name" value="PsdUridine_synth_TruA_a/b_dom"/>
</dbReference>
<dbReference type="Gene3D" id="3.30.70.660">
    <property type="entry name" value="Pseudouridine synthase I, catalytic domain, C-terminal subdomain"/>
    <property type="match status" value="1"/>
</dbReference>
<dbReference type="EMBL" id="CACVKT020000587">
    <property type="protein sequence ID" value="CAC5361310.1"/>
    <property type="molecule type" value="Genomic_DNA"/>
</dbReference>
<keyword evidence="2" id="KW-0819">tRNA processing</keyword>
<dbReference type="Gene3D" id="3.30.70.580">
    <property type="entry name" value="Pseudouridine synthase I, catalytic domain, N-terminal subdomain"/>
    <property type="match status" value="1"/>
</dbReference>
<dbReference type="PANTHER" id="PTHR11142:SF0">
    <property type="entry name" value="TRNA PSEUDOURIDINE SYNTHASE-LIKE 1"/>
    <property type="match status" value="1"/>
</dbReference>
<keyword evidence="6" id="KW-1185">Reference proteome</keyword>
<dbReference type="InterPro" id="IPR020103">
    <property type="entry name" value="PsdUridine_synth_cat_dom_sf"/>
</dbReference>
<dbReference type="GO" id="GO:0031119">
    <property type="term" value="P:tRNA pseudouridine synthesis"/>
    <property type="evidence" value="ECO:0007669"/>
    <property type="project" value="TreeGrafter"/>
</dbReference>
<name>A0A6J8A483_MYTCO</name>
<dbReference type="InterPro" id="IPR001406">
    <property type="entry name" value="PsdUridine_synth_TruA"/>
</dbReference>
<dbReference type="InterPro" id="IPR020094">
    <property type="entry name" value="TruA/RsuA/RluB/E/F_N"/>
</dbReference>
<dbReference type="PANTHER" id="PTHR11142">
    <property type="entry name" value="PSEUDOURIDYLATE SYNTHASE"/>
    <property type="match status" value="1"/>
</dbReference>
<evidence type="ECO:0000256" key="1">
    <source>
        <dbReference type="ARBA" id="ARBA00009375"/>
    </source>
</evidence>
<evidence type="ECO:0000256" key="2">
    <source>
        <dbReference type="ARBA" id="ARBA00022694"/>
    </source>
</evidence>
<accession>A0A6J8A483</accession>